<dbReference type="AlphaFoldDB" id="K3W2H0"/>
<reference evidence="1 2" key="1">
    <citation type="journal article" date="2012" name="PLoS Pathog.">
        <title>Comparative pathogenomics reveals horizontally acquired novel virulence genes in fungi infecting cereal hosts.</title>
        <authorList>
            <person name="Gardiner D.M."/>
            <person name="McDonald M.C."/>
            <person name="Covarelli L."/>
            <person name="Solomon P.S."/>
            <person name="Rusu A.G."/>
            <person name="Marshall M."/>
            <person name="Kazan K."/>
            <person name="Chakraborty S."/>
            <person name="McDonald B.A."/>
            <person name="Manners J.M."/>
        </authorList>
    </citation>
    <scope>NUCLEOTIDE SEQUENCE [LARGE SCALE GENOMIC DNA]</scope>
    <source>
        <strain evidence="1 2">CS3096</strain>
    </source>
</reference>
<evidence type="ECO:0008006" key="3">
    <source>
        <dbReference type="Google" id="ProtNLM"/>
    </source>
</evidence>
<organism evidence="1 2">
    <name type="scientific">Fusarium pseudograminearum (strain CS3096)</name>
    <name type="common">Wheat and barley crown-rot fungus</name>
    <dbReference type="NCBI Taxonomy" id="1028729"/>
    <lineage>
        <taxon>Eukaryota</taxon>
        <taxon>Fungi</taxon>
        <taxon>Dikarya</taxon>
        <taxon>Ascomycota</taxon>
        <taxon>Pezizomycotina</taxon>
        <taxon>Sordariomycetes</taxon>
        <taxon>Hypocreomycetidae</taxon>
        <taxon>Hypocreales</taxon>
        <taxon>Nectriaceae</taxon>
        <taxon>Fusarium</taxon>
    </lineage>
</organism>
<accession>K3W2H0</accession>
<evidence type="ECO:0000313" key="2">
    <source>
        <dbReference type="Proteomes" id="UP000007978"/>
    </source>
</evidence>
<dbReference type="GeneID" id="20360752"/>
<dbReference type="HOGENOM" id="CLU_140476_0_0_1"/>
<protein>
    <recommendedName>
        <fullName evidence="3">SnoaL-like domain-containing protein</fullName>
    </recommendedName>
</protein>
<dbReference type="eggNOG" id="ENOG502RP21">
    <property type="taxonomic scope" value="Eukaryota"/>
</dbReference>
<dbReference type="KEGG" id="fpu:FPSE_02133"/>
<gene>
    <name evidence="1" type="ORF">FPSE_02133</name>
</gene>
<sequence>MSKVNEDTIRQFANSQARSIEAKDPKLVSSTLADNCRRIMAPASFMKSMGLPDELAKQGSSNETYEQQFAMQMPFVQSTSCDIHDISLDQQNSKATVHLTHQIKLLGMEEDFFIENMILLDFDKQGERIEKIVEFTDVVESVKYMQALQGLAAAKQDSF</sequence>
<evidence type="ECO:0000313" key="1">
    <source>
        <dbReference type="EMBL" id="EKJ77635.1"/>
    </source>
</evidence>
<keyword evidence="2" id="KW-1185">Reference proteome</keyword>
<dbReference type="RefSeq" id="XP_009253527.1">
    <property type="nucleotide sequence ID" value="XM_009255252.1"/>
</dbReference>
<comment type="caution">
    <text evidence="1">The sequence shown here is derived from an EMBL/GenBank/DDBJ whole genome shotgun (WGS) entry which is preliminary data.</text>
</comment>
<dbReference type="Proteomes" id="UP000007978">
    <property type="component" value="Chromosome 2"/>
</dbReference>
<proteinExistence type="predicted"/>
<dbReference type="OrthoDB" id="3758478at2759"/>
<name>K3W2H0_FUSPC</name>
<dbReference type="EMBL" id="AFNW01000056">
    <property type="protein sequence ID" value="EKJ77635.1"/>
    <property type="molecule type" value="Genomic_DNA"/>
</dbReference>